<dbReference type="AlphaFoldDB" id="A0AA95BTA0"/>
<gene>
    <name evidence="2" type="ORF">NUH22_06000</name>
</gene>
<feature type="region of interest" description="Disordered" evidence="1">
    <location>
        <begin position="103"/>
        <end position="146"/>
    </location>
</feature>
<sequence>MLAEPPGLGERGSTLFRSLTDGEDNPLVIEVAIEAARAADRLDDLDRAIQGQGVLDLMRATIEDMEKFPEKIEIKLDFRGVLMEGRQQQDNFRKLLAEVQRLKSAASKGKPEAQPQSNQPGLDAQSSVDDELAARRKAREASRQSG</sequence>
<protein>
    <submittedName>
        <fullName evidence="2">Uncharacterized protein</fullName>
    </submittedName>
</protein>
<accession>A0AA95BTA0</accession>
<proteinExistence type="predicted"/>
<evidence type="ECO:0000313" key="3">
    <source>
        <dbReference type="Proteomes" id="UP001060018"/>
    </source>
</evidence>
<reference evidence="2" key="1">
    <citation type="journal article" date="2022" name="Pest Manag. Sci.">
        <title>Glutamicibacter halophytocola-mediated host fitness of potato tuber moth on Solanaceae crops.</title>
        <authorList>
            <person name="Wang W."/>
            <person name="Xiao G."/>
            <person name="Du G."/>
            <person name="Chang L."/>
            <person name="Yang Y."/>
            <person name="Ye J."/>
            <person name="Chen B."/>
        </authorList>
    </citation>
    <scope>NUCLEOTIDE SEQUENCE</scope>
    <source>
        <strain evidence="2">S2</strain>
    </source>
</reference>
<dbReference type="EMBL" id="CP102487">
    <property type="protein sequence ID" value="UUX60162.1"/>
    <property type="molecule type" value="Genomic_DNA"/>
</dbReference>
<evidence type="ECO:0000256" key="1">
    <source>
        <dbReference type="SAM" id="MobiDB-lite"/>
    </source>
</evidence>
<evidence type="ECO:0000313" key="2">
    <source>
        <dbReference type="EMBL" id="UUX60162.1"/>
    </source>
</evidence>
<feature type="compositionally biased region" description="Polar residues" evidence="1">
    <location>
        <begin position="114"/>
        <end position="127"/>
    </location>
</feature>
<dbReference type="Proteomes" id="UP001060018">
    <property type="component" value="Chromosome"/>
</dbReference>
<organism evidence="2 3">
    <name type="scientific">Glutamicibacter halophytocola</name>
    <dbReference type="NCBI Taxonomy" id="1933880"/>
    <lineage>
        <taxon>Bacteria</taxon>
        <taxon>Bacillati</taxon>
        <taxon>Actinomycetota</taxon>
        <taxon>Actinomycetes</taxon>
        <taxon>Micrococcales</taxon>
        <taxon>Micrococcaceae</taxon>
        <taxon>Glutamicibacter</taxon>
    </lineage>
</organism>
<dbReference type="RefSeq" id="WP_257746147.1">
    <property type="nucleotide sequence ID" value="NZ_CP102487.1"/>
</dbReference>
<name>A0AA95BTA0_9MICC</name>